<dbReference type="SUPFAM" id="SSF53474">
    <property type="entry name" value="alpha/beta-Hydrolases"/>
    <property type="match status" value="1"/>
</dbReference>
<sequence>MVERSLFVLVFYLLLYTISADIELQTRQGIIYGRQTQHSNEFLGIQYARAERWKRPVDLASGKFPNDSLQANSFGPCCPQSNAGIFIPAQDEQCLYLNIYTPLSITNNSLLPVLVWIHGGGLQVGCSSQNIPVLYNGSNIIANVPEKQPVIVVTINYRLGMFGDLYLKDLVEEDPKGWPTAGNYFYLDMLSALRWVNANIRDYGGNPENVLLFGESSGANAVIDIGALKGSANLYQHVISQSGGAGFFGYYTNTSDALIESNKIIQKVNCTNQRSLLQCLRNLSTADLITSYGFRQTKVVVDKYFLEYYPPVAIHEGIYNPNISMTIGRNEYESPMCFTNPDMNLTSVKEMLIQASGEKWAEVFIQDPEFKNCSPDRNATNRCCEAARSFFSHFILDCSARRIQDALFKRNFQENLFLYHMDCNPGLCPVKSEAEGKGLCFHASELPFVFGTVSDMYSNELMNCTWDNETRVFSNRIISHWISTAIVGKPLSDWLNYSPSTPRYYQITPFHPFSTLTTDRNCSLIDQFEEEKIELMFGNSKNKSFRNYANRSFIVLLILFFAIF</sequence>
<protein>
    <recommendedName>
        <fullName evidence="2">Carboxylesterase type B domain-containing protein</fullName>
    </recommendedName>
</protein>
<dbReference type="Proteomes" id="UP000663852">
    <property type="component" value="Unassembled WGS sequence"/>
</dbReference>
<dbReference type="Gene3D" id="3.40.50.1820">
    <property type="entry name" value="alpha/beta hydrolase"/>
    <property type="match status" value="1"/>
</dbReference>
<organism evidence="3 5">
    <name type="scientific">Adineta ricciae</name>
    <name type="common">Rotifer</name>
    <dbReference type="NCBI Taxonomy" id="249248"/>
    <lineage>
        <taxon>Eukaryota</taxon>
        <taxon>Metazoa</taxon>
        <taxon>Spiralia</taxon>
        <taxon>Gnathifera</taxon>
        <taxon>Rotifera</taxon>
        <taxon>Eurotatoria</taxon>
        <taxon>Bdelloidea</taxon>
        <taxon>Adinetida</taxon>
        <taxon>Adinetidae</taxon>
        <taxon>Adineta</taxon>
    </lineage>
</organism>
<dbReference type="Pfam" id="PF00135">
    <property type="entry name" value="COesterase"/>
    <property type="match status" value="1"/>
</dbReference>
<dbReference type="InterPro" id="IPR029058">
    <property type="entry name" value="AB_hydrolase_fold"/>
</dbReference>
<keyword evidence="1" id="KW-0732">Signal</keyword>
<comment type="caution">
    <text evidence="3">The sequence shown here is derived from an EMBL/GenBank/DDBJ whole genome shotgun (WGS) entry which is preliminary data.</text>
</comment>
<reference evidence="3" key="1">
    <citation type="submission" date="2021-02" db="EMBL/GenBank/DDBJ databases">
        <authorList>
            <person name="Nowell W R."/>
        </authorList>
    </citation>
    <scope>NUCLEOTIDE SEQUENCE</scope>
</reference>
<accession>A0A814DC25</accession>
<keyword evidence="5" id="KW-1185">Reference proteome</keyword>
<feature type="domain" description="Carboxylesterase type B" evidence="2">
    <location>
        <begin position="23"/>
        <end position="509"/>
    </location>
</feature>
<dbReference type="AlphaFoldDB" id="A0A814DC25"/>
<gene>
    <name evidence="4" type="ORF">EDS130_LOCUS31214</name>
    <name evidence="3" type="ORF">XAT740_LOCUS10729</name>
</gene>
<feature type="signal peptide" evidence="1">
    <location>
        <begin position="1"/>
        <end position="20"/>
    </location>
</feature>
<evidence type="ECO:0000313" key="3">
    <source>
        <dbReference type="EMBL" id="CAF0952216.1"/>
    </source>
</evidence>
<name>A0A814DC25_ADIRI</name>
<evidence type="ECO:0000259" key="2">
    <source>
        <dbReference type="Pfam" id="PF00135"/>
    </source>
</evidence>
<dbReference type="InterPro" id="IPR050309">
    <property type="entry name" value="Type-B_Carboxylest/Lipase"/>
</dbReference>
<dbReference type="OrthoDB" id="3200163at2759"/>
<dbReference type="PANTHER" id="PTHR11559">
    <property type="entry name" value="CARBOXYLESTERASE"/>
    <property type="match status" value="1"/>
</dbReference>
<dbReference type="InterPro" id="IPR002018">
    <property type="entry name" value="CarbesteraseB"/>
</dbReference>
<feature type="chain" id="PRO_5035600331" description="Carboxylesterase type B domain-containing protein" evidence="1">
    <location>
        <begin position="21"/>
        <end position="564"/>
    </location>
</feature>
<evidence type="ECO:0000313" key="5">
    <source>
        <dbReference type="Proteomes" id="UP000663828"/>
    </source>
</evidence>
<evidence type="ECO:0000313" key="4">
    <source>
        <dbReference type="EMBL" id="CAF1312363.1"/>
    </source>
</evidence>
<dbReference type="EMBL" id="CAJNOR010000577">
    <property type="protein sequence ID" value="CAF0952216.1"/>
    <property type="molecule type" value="Genomic_DNA"/>
</dbReference>
<dbReference type="Proteomes" id="UP000663828">
    <property type="component" value="Unassembled WGS sequence"/>
</dbReference>
<evidence type="ECO:0000256" key="1">
    <source>
        <dbReference type="SAM" id="SignalP"/>
    </source>
</evidence>
<dbReference type="EMBL" id="CAJNOJ010000226">
    <property type="protein sequence ID" value="CAF1312363.1"/>
    <property type="molecule type" value="Genomic_DNA"/>
</dbReference>
<proteinExistence type="predicted"/>